<dbReference type="InterPro" id="IPR026120">
    <property type="entry name" value="TMEM11"/>
</dbReference>
<accession>A0A1I8FIZ6</accession>
<dbReference type="GO" id="GO:0007005">
    <property type="term" value="P:mitochondrion organization"/>
    <property type="evidence" value="ECO:0007669"/>
    <property type="project" value="InterPro"/>
</dbReference>
<dbReference type="InterPro" id="IPR018865">
    <property type="entry name" value="STK19-like"/>
</dbReference>
<dbReference type="Proteomes" id="UP000095280">
    <property type="component" value="Unplaced"/>
</dbReference>
<dbReference type="GO" id="GO:0005743">
    <property type="term" value="C:mitochondrial inner membrane"/>
    <property type="evidence" value="ECO:0007669"/>
    <property type="project" value="InterPro"/>
</dbReference>
<dbReference type="Pfam" id="PF10494">
    <property type="entry name" value="Stk19"/>
    <property type="match status" value="1"/>
</dbReference>
<dbReference type="AlphaFoldDB" id="A0A1I8FIZ6"/>
<dbReference type="PANTHER" id="PTHR15243">
    <property type="entry name" value="SERINE/THREONINE-PROTEIN KINASE 19"/>
    <property type="match status" value="1"/>
</dbReference>
<dbReference type="WBParaSite" id="maker-unitig_36942-snap-gene-0.2-mRNA-1">
    <property type="protein sequence ID" value="maker-unitig_36942-snap-gene-0.2-mRNA-1"/>
    <property type="gene ID" value="maker-unitig_36942-snap-gene-0.2"/>
</dbReference>
<dbReference type="GO" id="GO:0046579">
    <property type="term" value="P:positive regulation of Ras protein signal transduction"/>
    <property type="evidence" value="ECO:0007669"/>
    <property type="project" value="TreeGrafter"/>
</dbReference>
<evidence type="ECO:0000313" key="3">
    <source>
        <dbReference type="WBParaSite" id="maker-unitig_36942-snap-gene-0.2-mRNA-1"/>
    </source>
</evidence>
<dbReference type="PANTHER" id="PTHR15243:SF0">
    <property type="entry name" value="SERINE_THREONINE-PROTEIN KINASE 19"/>
    <property type="match status" value="1"/>
</dbReference>
<protein>
    <submittedName>
        <fullName evidence="3">Serine/threonine-protein kinase 19</fullName>
    </submittedName>
</protein>
<sequence>MLKRRIIIRDLVLPGHIKRARQSNDGNESDSDGEVWPSVQRLLTLFPADSFKPALPRIAFKHQLYSLCLRRACIDQELQQLRDSGRLRMFKIGGETDERFALMLSEEFEAFARTRQGRLPDVVFRRYLNLVLRETTDLSVTLGPNLPFSDTEISDLVQAGFLTVRDFGCYWVACPDMGRFVSVYRKMRVRILRTVRRTKFKEMLRSELETRLPQSSPPLEYMMHDLVGDGTLRAIDTTSGVLYRLPPRQRSSPCFQWRRRAGMSSAHTHSPLFAATRQHRRRAAPSRMARTATAIATGHGNGSSGLSNSSYEEFEAKLDAAAIEGVGVIIVEPALLGCTTARWIACGNFLHKSAVLSALGASCCAGLGAWGCGAAFAASSCASAGAYELLWACDPVSWCGWLYCAELD</sequence>
<reference evidence="3" key="1">
    <citation type="submission" date="2016-11" db="UniProtKB">
        <authorList>
            <consortium name="WormBaseParasite"/>
        </authorList>
    </citation>
    <scope>IDENTIFICATION</scope>
</reference>
<evidence type="ECO:0000313" key="2">
    <source>
        <dbReference type="Proteomes" id="UP000095280"/>
    </source>
</evidence>
<organism evidence="2 3">
    <name type="scientific">Macrostomum lignano</name>
    <dbReference type="NCBI Taxonomy" id="282301"/>
    <lineage>
        <taxon>Eukaryota</taxon>
        <taxon>Metazoa</taxon>
        <taxon>Spiralia</taxon>
        <taxon>Lophotrochozoa</taxon>
        <taxon>Platyhelminthes</taxon>
        <taxon>Rhabditophora</taxon>
        <taxon>Macrostomorpha</taxon>
        <taxon>Macrostomida</taxon>
        <taxon>Macrostomidae</taxon>
        <taxon>Macrostomum</taxon>
    </lineage>
</organism>
<name>A0A1I8FIZ6_9PLAT</name>
<evidence type="ECO:0000256" key="1">
    <source>
        <dbReference type="ARBA" id="ARBA00093458"/>
    </source>
</evidence>
<keyword evidence="2" id="KW-1185">Reference proteome</keyword>
<dbReference type="Pfam" id="PF14972">
    <property type="entry name" value="Mito_morph_reg"/>
    <property type="match status" value="1"/>
</dbReference>
<proteinExistence type="inferred from homology"/>
<comment type="similarity">
    <text evidence="1">Belongs to the STK19 family.</text>
</comment>